<evidence type="ECO:0000256" key="1">
    <source>
        <dbReference type="SAM" id="MobiDB-lite"/>
    </source>
</evidence>
<accession>A0A0U0SD65</accession>
<protein>
    <submittedName>
        <fullName evidence="2">Uncharacterized protein</fullName>
    </submittedName>
</protein>
<feature type="compositionally biased region" description="Low complexity" evidence="1">
    <location>
        <begin position="23"/>
        <end position="36"/>
    </location>
</feature>
<dbReference type="EMBL" id="CSAE01000538">
    <property type="protein sequence ID" value="COW47147.1"/>
    <property type="molecule type" value="Genomic_DNA"/>
</dbReference>
<gene>
    <name evidence="2" type="ORF">ERS007703_03710</name>
    <name evidence="3" type="ORF">ERS007739_01298</name>
</gene>
<reference evidence="3" key="1">
    <citation type="submission" date="2015-03" db="EMBL/GenBank/DDBJ databases">
        <authorList>
            <consortium name="Pathogen Informatics"/>
            <person name="Murphy D."/>
        </authorList>
    </citation>
    <scope>NUCLEOTIDE SEQUENCE</scope>
    <source>
        <strain evidence="3">N09902308</strain>
    </source>
</reference>
<evidence type="ECO:0000313" key="3">
    <source>
        <dbReference type="EMBL" id="COX44514.1"/>
    </source>
</evidence>
<dbReference type="Proteomes" id="UP000039021">
    <property type="component" value="Unassembled WGS sequence"/>
</dbReference>
<evidence type="ECO:0000313" key="4">
    <source>
        <dbReference type="Proteomes" id="UP000038802"/>
    </source>
</evidence>
<dbReference type="AlphaFoldDB" id="A0A0U0SD65"/>
<name>A0A0U0SD65_MYCTX</name>
<feature type="compositionally biased region" description="Polar residues" evidence="1">
    <location>
        <begin position="1"/>
        <end position="13"/>
    </location>
</feature>
<sequence>MLSSKSASAPQITSRSGNRRCRSNSSATASNACANTGNSPYNSRPIPMRCAPCPGNTTTVLPTDPG</sequence>
<reference evidence="2" key="3">
    <citation type="submission" date="2015-03" db="EMBL/GenBank/DDBJ databases">
        <authorList>
            <person name="Murphy D."/>
        </authorList>
    </citation>
    <scope>NUCLEOTIDE SEQUENCE [LARGE SCALE GENOMIC DNA]</scope>
    <source>
        <strain evidence="2">K00500041</strain>
    </source>
</reference>
<organism evidence="2 4">
    <name type="scientific">Mycobacterium tuberculosis</name>
    <dbReference type="NCBI Taxonomy" id="1773"/>
    <lineage>
        <taxon>Bacteria</taxon>
        <taxon>Bacillati</taxon>
        <taxon>Actinomycetota</taxon>
        <taxon>Actinomycetes</taxon>
        <taxon>Mycobacteriales</taxon>
        <taxon>Mycobacteriaceae</taxon>
        <taxon>Mycobacterium</taxon>
        <taxon>Mycobacterium tuberculosis complex</taxon>
    </lineage>
</organism>
<reference evidence="4 5" key="2">
    <citation type="submission" date="2015-03" db="EMBL/GenBank/DDBJ databases">
        <authorList>
            <consortium name="Pathogen Informatics"/>
        </authorList>
    </citation>
    <scope>NUCLEOTIDE SEQUENCE [LARGE SCALE GENOMIC DNA]</scope>
    <source>
        <strain evidence="4">K00500041</strain>
        <strain evidence="5">N09902308</strain>
    </source>
</reference>
<feature type="region of interest" description="Disordered" evidence="1">
    <location>
        <begin position="1"/>
        <end position="66"/>
    </location>
</feature>
<feature type="compositionally biased region" description="Polar residues" evidence="1">
    <location>
        <begin position="55"/>
        <end position="66"/>
    </location>
</feature>
<proteinExistence type="predicted"/>
<evidence type="ECO:0000313" key="5">
    <source>
        <dbReference type="Proteomes" id="UP000039021"/>
    </source>
</evidence>
<dbReference type="Proteomes" id="UP000038802">
    <property type="component" value="Unassembled WGS sequence"/>
</dbReference>
<evidence type="ECO:0000313" key="2">
    <source>
        <dbReference type="EMBL" id="COW47147.1"/>
    </source>
</evidence>
<dbReference type="EMBL" id="CSBK01000479">
    <property type="protein sequence ID" value="COX44514.1"/>
    <property type="molecule type" value="Genomic_DNA"/>
</dbReference>